<accession>A0A6L5XGW1</accession>
<dbReference type="Proteomes" id="UP000483362">
    <property type="component" value="Unassembled WGS sequence"/>
</dbReference>
<proteinExistence type="predicted"/>
<dbReference type="RefSeq" id="WP_154328209.1">
    <property type="nucleotide sequence ID" value="NZ_CP045696.1"/>
</dbReference>
<sequence length="152" mass="17909">MEAKIKKVVLLDKPIWLAIEDNPEEDIRKVVEVCGFNVLWSDTDSKKIIGKEIETTEQYIEHLCGVSKWQSEGNHYYDDEWLARTGEIYPTKCYMVREYCRKARQEKRISWCLFDTSKKIDDETEGVLCEDFIISKTLANNIREFGKVDVQF</sequence>
<dbReference type="EMBL" id="VULT01000036">
    <property type="protein sequence ID" value="MSS18767.1"/>
    <property type="molecule type" value="Genomic_DNA"/>
</dbReference>
<protein>
    <submittedName>
        <fullName evidence="1">Uncharacterized protein</fullName>
    </submittedName>
</protein>
<reference evidence="1 2" key="1">
    <citation type="submission" date="2019-08" db="EMBL/GenBank/DDBJ databases">
        <title>In-depth cultivation of the pig gut microbiome towards novel bacterial diversity and tailored functional studies.</title>
        <authorList>
            <person name="Wylensek D."/>
            <person name="Hitch T.C.A."/>
            <person name="Clavel T."/>
        </authorList>
    </citation>
    <scope>NUCLEOTIDE SEQUENCE [LARGE SCALE GENOMIC DNA]</scope>
    <source>
        <strain evidence="1 2">Oil-RF-744-WCA-WT-10</strain>
    </source>
</reference>
<dbReference type="AlphaFoldDB" id="A0A6L5XGW1"/>
<name>A0A6L5XGW1_9BACT</name>
<evidence type="ECO:0000313" key="1">
    <source>
        <dbReference type="EMBL" id="MSS18767.1"/>
    </source>
</evidence>
<organism evidence="1 2">
    <name type="scientific">Sodaliphilus pleomorphus</name>
    <dbReference type="NCBI Taxonomy" id="2606626"/>
    <lineage>
        <taxon>Bacteria</taxon>
        <taxon>Pseudomonadati</taxon>
        <taxon>Bacteroidota</taxon>
        <taxon>Bacteroidia</taxon>
        <taxon>Bacteroidales</taxon>
        <taxon>Muribaculaceae</taxon>
        <taxon>Sodaliphilus</taxon>
    </lineage>
</organism>
<gene>
    <name evidence="1" type="ORF">FYJ29_13515</name>
</gene>
<keyword evidence="2" id="KW-1185">Reference proteome</keyword>
<comment type="caution">
    <text evidence="1">The sequence shown here is derived from an EMBL/GenBank/DDBJ whole genome shotgun (WGS) entry which is preliminary data.</text>
</comment>
<evidence type="ECO:0000313" key="2">
    <source>
        <dbReference type="Proteomes" id="UP000483362"/>
    </source>
</evidence>